<protein>
    <submittedName>
        <fullName evidence="2">Uncharacterized protein</fullName>
    </submittedName>
</protein>
<dbReference type="Proteomes" id="UP000501812">
    <property type="component" value="Chromosome"/>
</dbReference>
<keyword evidence="3" id="KW-1185">Reference proteome</keyword>
<dbReference type="RefSeq" id="WP_169456713.1">
    <property type="nucleotide sequence ID" value="NZ_CP051774.1"/>
</dbReference>
<gene>
    <name evidence="2" type="ORF">HHL09_21540</name>
</gene>
<accession>A0A858RP17</accession>
<evidence type="ECO:0000313" key="2">
    <source>
        <dbReference type="EMBL" id="QJE98254.1"/>
    </source>
</evidence>
<evidence type="ECO:0000313" key="3">
    <source>
        <dbReference type="Proteomes" id="UP000501812"/>
    </source>
</evidence>
<sequence length="181" mass="19128">MVAVLLSAGLASAEIPRKAERDTYSKLWEASPFTTKPINPLKPESSSPMADWTLGGVSEIHGGYVVTLVHKKNAGESMIIRPDGVQKTSADKIERGITPGEAGTFKLDRVDYGQGGWKDISVHLSDGARLGVVRFDEKNLVPKTSAPAAGNRPGPSVQPNQANPQGAPGTPGRPRLSAPPK</sequence>
<dbReference type="AlphaFoldDB" id="A0A858RP17"/>
<name>A0A858RP17_9BACT</name>
<proteinExistence type="predicted"/>
<feature type="region of interest" description="Disordered" evidence="1">
    <location>
        <begin position="142"/>
        <end position="181"/>
    </location>
</feature>
<reference evidence="2 3" key="1">
    <citation type="submission" date="2020-04" db="EMBL/GenBank/DDBJ databases">
        <title>Luteolibacter sp. G-1-1-1 isolated from soil.</title>
        <authorList>
            <person name="Dahal R.H."/>
        </authorList>
    </citation>
    <scope>NUCLEOTIDE SEQUENCE [LARGE SCALE GENOMIC DNA]</scope>
    <source>
        <strain evidence="2 3">G-1-1-1</strain>
    </source>
</reference>
<evidence type="ECO:0000256" key="1">
    <source>
        <dbReference type="SAM" id="MobiDB-lite"/>
    </source>
</evidence>
<dbReference type="EMBL" id="CP051774">
    <property type="protein sequence ID" value="QJE98254.1"/>
    <property type="molecule type" value="Genomic_DNA"/>
</dbReference>
<dbReference type="KEGG" id="luo:HHL09_21540"/>
<organism evidence="2 3">
    <name type="scientific">Luteolibacter luteus</name>
    <dbReference type="NCBI Taxonomy" id="2728835"/>
    <lineage>
        <taxon>Bacteria</taxon>
        <taxon>Pseudomonadati</taxon>
        <taxon>Verrucomicrobiota</taxon>
        <taxon>Verrucomicrobiia</taxon>
        <taxon>Verrucomicrobiales</taxon>
        <taxon>Verrucomicrobiaceae</taxon>
        <taxon>Luteolibacter</taxon>
    </lineage>
</organism>